<sequence length="368" mass="39537">MTNLRRTAAALALLTGLTLITAPAPASARTGGEAQRALDALVRTDGFPGALAAVRDRAGRTRDLTAGVGDLRTGKRPPADGYVRIGSNTKTFTAVVVLQLVGEGRVGLDRPVETYLPGLVPDGEHITVRQLLQHTSGLANYTDHLGDEEFTEGRHRYREPRELLDIAFAHAPDFAPGAGWRYSNTGYVVLGLLVQRVTGRPLAEQITERVIDRAGLRETYFPGVGDEAIRTPHPRGYLGADRVDVTEQDPSWGWAAGQMIATPSDLNAFFRALLGGRLLRPAELAEMRRTVDASEGMWPGARYGLGLASTPLSCGGLYWGHGGDIPGFETRGGATEDGRAVAIALTSTPDRVEQHQHVIDAVDTAFCR</sequence>
<evidence type="ECO:0000259" key="2">
    <source>
        <dbReference type="Pfam" id="PF00144"/>
    </source>
</evidence>
<dbReference type="SUPFAM" id="SSF56601">
    <property type="entry name" value="beta-lactamase/transpeptidase-like"/>
    <property type="match status" value="1"/>
</dbReference>
<comment type="caution">
    <text evidence="3">The sequence shown here is derived from an EMBL/GenBank/DDBJ whole genome shotgun (WGS) entry which is preliminary data.</text>
</comment>
<keyword evidence="1" id="KW-0732">Signal</keyword>
<dbReference type="AlphaFoldDB" id="A0AAE4C9L1"/>
<name>A0AAE4C9L1_9ACTN</name>
<reference evidence="3" key="1">
    <citation type="submission" date="2023-07" db="EMBL/GenBank/DDBJ databases">
        <title>Sequencing the genomes of 1000 actinobacteria strains.</title>
        <authorList>
            <person name="Klenk H.-P."/>
        </authorList>
    </citation>
    <scope>NUCLEOTIDE SEQUENCE</scope>
    <source>
        <strain evidence="3">DSM 44707</strain>
    </source>
</reference>
<keyword evidence="3" id="KW-0121">Carboxypeptidase</keyword>
<evidence type="ECO:0000313" key="4">
    <source>
        <dbReference type="Proteomes" id="UP001183643"/>
    </source>
</evidence>
<dbReference type="InterPro" id="IPR012338">
    <property type="entry name" value="Beta-lactam/transpept-like"/>
</dbReference>
<keyword evidence="3" id="KW-0645">Protease</keyword>
<feature type="chain" id="PRO_5042293236" evidence="1">
    <location>
        <begin position="29"/>
        <end position="368"/>
    </location>
</feature>
<organism evidence="3 4">
    <name type="scientific">Catenuloplanes atrovinosus</name>
    <dbReference type="NCBI Taxonomy" id="137266"/>
    <lineage>
        <taxon>Bacteria</taxon>
        <taxon>Bacillati</taxon>
        <taxon>Actinomycetota</taxon>
        <taxon>Actinomycetes</taxon>
        <taxon>Micromonosporales</taxon>
        <taxon>Micromonosporaceae</taxon>
        <taxon>Catenuloplanes</taxon>
    </lineage>
</organism>
<dbReference type="PANTHER" id="PTHR46825:SF7">
    <property type="entry name" value="D-ALANYL-D-ALANINE CARBOXYPEPTIDASE"/>
    <property type="match status" value="1"/>
</dbReference>
<dbReference type="GO" id="GO:0009002">
    <property type="term" value="F:serine-type D-Ala-D-Ala carboxypeptidase activity"/>
    <property type="evidence" value="ECO:0007669"/>
    <property type="project" value="UniProtKB-EC"/>
</dbReference>
<evidence type="ECO:0000313" key="3">
    <source>
        <dbReference type="EMBL" id="MDR7273705.1"/>
    </source>
</evidence>
<dbReference type="Pfam" id="PF00144">
    <property type="entry name" value="Beta-lactamase"/>
    <property type="match status" value="1"/>
</dbReference>
<evidence type="ECO:0000256" key="1">
    <source>
        <dbReference type="SAM" id="SignalP"/>
    </source>
</evidence>
<accession>A0AAE4C9L1</accession>
<dbReference type="InterPro" id="IPR050491">
    <property type="entry name" value="AmpC-like"/>
</dbReference>
<proteinExistence type="predicted"/>
<keyword evidence="3" id="KW-0378">Hydrolase</keyword>
<protein>
    <submittedName>
        <fullName evidence="3">D-alanyl-D-alanine carboxypeptidase</fullName>
        <ecNumber evidence="3">3.4.16.4</ecNumber>
    </submittedName>
</protein>
<dbReference type="InterPro" id="IPR001466">
    <property type="entry name" value="Beta-lactam-related"/>
</dbReference>
<dbReference type="Proteomes" id="UP001183643">
    <property type="component" value="Unassembled WGS sequence"/>
</dbReference>
<gene>
    <name evidence="3" type="ORF">J2S41_000483</name>
</gene>
<dbReference type="Gene3D" id="3.40.710.10">
    <property type="entry name" value="DD-peptidase/beta-lactamase superfamily"/>
    <property type="match status" value="1"/>
</dbReference>
<dbReference type="EC" id="3.4.16.4" evidence="3"/>
<keyword evidence="4" id="KW-1185">Reference proteome</keyword>
<dbReference type="PANTHER" id="PTHR46825">
    <property type="entry name" value="D-ALANYL-D-ALANINE-CARBOXYPEPTIDASE/ENDOPEPTIDASE AMPH"/>
    <property type="match status" value="1"/>
</dbReference>
<feature type="signal peptide" evidence="1">
    <location>
        <begin position="1"/>
        <end position="28"/>
    </location>
</feature>
<dbReference type="EMBL" id="JAVDYB010000001">
    <property type="protein sequence ID" value="MDR7273705.1"/>
    <property type="molecule type" value="Genomic_DNA"/>
</dbReference>
<feature type="domain" description="Beta-lactamase-related" evidence="2">
    <location>
        <begin position="35"/>
        <end position="355"/>
    </location>
</feature>
<dbReference type="RefSeq" id="WP_310362454.1">
    <property type="nucleotide sequence ID" value="NZ_JAVDYB010000001.1"/>
</dbReference>